<dbReference type="PANTHER" id="PTHR14845:SF5">
    <property type="entry name" value="BASAL BODY-ORIENTATION FACTOR 1"/>
    <property type="match status" value="1"/>
</dbReference>
<comment type="caution">
    <text evidence="13">The sequence shown here is derived from an EMBL/GenBank/DDBJ whole genome shotgun (WGS) entry which is preliminary data.</text>
</comment>
<evidence type="ECO:0000313" key="13">
    <source>
        <dbReference type="EMBL" id="MBN3273766.1"/>
    </source>
</evidence>
<evidence type="ECO:0000256" key="5">
    <source>
        <dbReference type="ARBA" id="ARBA00023054"/>
    </source>
</evidence>
<evidence type="ECO:0000256" key="2">
    <source>
        <dbReference type="ARBA" id="ARBA00007508"/>
    </source>
</evidence>
<evidence type="ECO:0000256" key="9">
    <source>
        <dbReference type="ARBA" id="ARBA00031573"/>
    </source>
</evidence>
<feature type="domain" description="DUF4515" evidence="12">
    <location>
        <begin position="131"/>
        <end position="318"/>
    </location>
</feature>
<evidence type="ECO:0000256" key="3">
    <source>
        <dbReference type="ARBA" id="ARBA00015392"/>
    </source>
</evidence>
<dbReference type="EMBL" id="JAAWVQ010034156">
    <property type="protein sequence ID" value="MBN3273766.1"/>
    <property type="molecule type" value="Genomic_DNA"/>
</dbReference>
<dbReference type="Proteomes" id="UP001166093">
    <property type="component" value="Unassembled WGS sequence"/>
</dbReference>
<feature type="non-terminal residue" evidence="13">
    <location>
        <position position="527"/>
    </location>
</feature>
<evidence type="ECO:0000313" key="14">
    <source>
        <dbReference type="Proteomes" id="UP001166093"/>
    </source>
</evidence>
<evidence type="ECO:0000256" key="8">
    <source>
        <dbReference type="ARBA" id="ARBA00023273"/>
    </source>
</evidence>
<evidence type="ECO:0000256" key="1">
    <source>
        <dbReference type="ARBA" id="ARBA00004120"/>
    </source>
</evidence>
<accession>A0ABS2XHL0</accession>
<evidence type="ECO:0000256" key="4">
    <source>
        <dbReference type="ARBA" id="ARBA00022490"/>
    </source>
</evidence>
<comment type="similarity">
    <text evidence="2">Belongs to the BBOF1 family.</text>
</comment>
<dbReference type="PANTHER" id="PTHR14845">
    <property type="entry name" value="COILED-COIL DOMAIN-CONTAINING 166"/>
    <property type="match status" value="1"/>
</dbReference>
<proteinExistence type="inferred from homology"/>
<evidence type="ECO:0000259" key="12">
    <source>
        <dbReference type="Pfam" id="PF14988"/>
    </source>
</evidence>
<evidence type="ECO:0000256" key="10">
    <source>
        <dbReference type="SAM" id="Coils"/>
    </source>
</evidence>
<keyword evidence="7" id="KW-0206">Cytoskeleton</keyword>
<evidence type="ECO:0000256" key="11">
    <source>
        <dbReference type="SAM" id="MobiDB-lite"/>
    </source>
</evidence>
<reference evidence="13" key="1">
    <citation type="journal article" date="2021" name="Cell">
        <title>Tracing the genetic footprints of vertebrate landing in non-teleost ray-finned fishes.</title>
        <authorList>
            <person name="Bi X."/>
            <person name="Wang K."/>
            <person name="Yang L."/>
            <person name="Pan H."/>
            <person name="Jiang H."/>
            <person name="Wei Q."/>
            <person name="Fang M."/>
            <person name="Yu H."/>
            <person name="Zhu C."/>
            <person name="Cai Y."/>
            <person name="He Y."/>
            <person name="Gan X."/>
            <person name="Zeng H."/>
            <person name="Yu D."/>
            <person name="Zhu Y."/>
            <person name="Jiang H."/>
            <person name="Qiu Q."/>
            <person name="Yang H."/>
            <person name="Zhang Y.E."/>
            <person name="Wang W."/>
            <person name="Zhu M."/>
            <person name="He S."/>
            <person name="Zhang G."/>
        </authorList>
    </citation>
    <scope>NUCLEOTIDE SEQUENCE</scope>
    <source>
        <strain evidence="13">Pddl_001</strain>
    </source>
</reference>
<feature type="coiled-coil region" evidence="10">
    <location>
        <begin position="79"/>
        <end position="226"/>
    </location>
</feature>
<feature type="non-terminal residue" evidence="13">
    <location>
        <position position="1"/>
    </location>
</feature>
<keyword evidence="8" id="KW-0966">Cell projection</keyword>
<evidence type="ECO:0000256" key="6">
    <source>
        <dbReference type="ARBA" id="ARBA00023069"/>
    </source>
</evidence>
<evidence type="ECO:0000256" key="7">
    <source>
        <dbReference type="ARBA" id="ARBA00023212"/>
    </source>
</evidence>
<feature type="region of interest" description="Disordered" evidence="11">
    <location>
        <begin position="54"/>
        <end position="78"/>
    </location>
</feature>
<feature type="coiled-coil region" evidence="10">
    <location>
        <begin position="289"/>
        <end position="348"/>
    </location>
</feature>
<protein>
    <recommendedName>
        <fullName evidence="3">Basal body-orientation factor 1</fullName>
    </recommendedName>
    <alternativeName>
        <fullName evidence="9">Coiled-coil domain-containing protein 176</fullName>
    </alternativeName>
</protein>
<sequence>MTPVAHLNFVYVWGEFIISGERKVSNKNIDISSCPVSSPLSCSNLPCCFHSTGRERRLPSTKGKKGGKPESTIAEESDAEKAKANAALWEARLDITEQSRVEYREAARKLARANEELTSQQYRVEKDTVEIIAFLKKKEAEKDEQIAKLQQQLRDLKRQAREENEELVSVYTQQLNELDEKFKKKSNELRMVQSEMKTIKEFRKKKAQMEKELDDIKENLYIAKKEHKEIVARMEHKFFGEKLRLEKEAEKKIAQLAERAHNEAVVQLDDAARSVFKENVRLNEALSYHMKEAEELKKMTAKLAEEKNDLLQKQVTSKLLVEEKVSQVVQLKREVGELQRKVTCLEQGLGHMACEFEAETNLTLQKALISTKAGKVEIDKLQKLLDMKDREMNRVKKLAKNIVDQRTEVERFFLEALDHAKQEVISSRAQYKQAAQVAYQRKMQEAYLGKEEPPKIRTFTKNEHSTNNVYQDLREAENWANVQSNRVDISELTWEQKEKVLRLLFAKMNGLKIRYPDNLELNTKLYF</sequence>
<keyword evidence="4" id="KW-0963">Cytoplasm</keyword>
<organism evidence="13 14">
    <name type="scientific">Polyodon spathula</name>
    <name type="common">North American paddlefish</name>
    <name type="synonym">Squalus spathula</name>
    <dbReference type="NCBI Taxonomy" id="7913"/>
    <lineage>
        <taxon>Eukaryota</taxon>
        <taxon>Metazoa</taxon>
        <taxon>Chordata</taxon>
        <taxon>Craniata</taxon>
        <taxon>Vertebrata</taxon>
        <taxon>Euteleostomi</taxon>
        <taxon>Actinopterygii</taxon>
        <taxon>Chondrostei</taxon>
        <taxon>Acipenseriformes</taxon>
        <taxon>Polyodontidae</taxon>
        <taxon>Polyodon</taxon>
    </lineage>
</organism>
<gene>
    <name evidence="13" type="primary">Ccdc176</name>
    <name evidence="13" type="ORF">GTO93_0016543</name>
</gene>
<dbReference type="InterPro" id="IPR032777">
    <property type="entry name" value="DUF4515"/>
</dbReference>
<keyword evidence="6" id="KW-0969">Cilium</keyword>
<name>A0ABS2XHL0_POLSP</name>
<dbReference type="CDD" id="cd15841">
    <property type="entry name" value="SNARE_Qc"/>
    <property type="match status" value="1"/>
</dbReference>
<keyword evidence="14" id="KW-1185">Reference proteome</keyword>
<dbReference type="Pfam" id="PF14988">
    <property type="entry name" value="DUF4515"/>
    <property type="match status" value="1"/>
</dbReference>
<keyword evidence="5 10" id="KW-0175">Coiled coil</keyword>
<comment type="subcellular location">
    <subcellularLocation>
        <location evidence="1">Cytoplasm</location>
        <location evidence="1">Cytoskeleton</location>
        <location evidence="1">Cilium basal body</location>
    </subcellularLocation>
</comment>